<dbReference type="VEuPathDB" id="PlasmoDB:PRELSG_0013100"/>
<keyword evidence="3" id="KW-1185">Reference proteome</keyword>
<protein>
    <submittedName>
        <fullName evidence="2">Fam-h protein</fullName>
    </submittedName>
</protein>
<evidence type="ECO:0000256" key="1">
    <source>
        <dbReference type="SAM" id="Phobius"/>
    </source>
</evidence>
<organism evidence="2 3">
    <name type="scientific">Plasmodium relictum</name>
    <dbReference type="NCBI Taxonomy" id="85471"/>
    <lineage>
        <taxon>Eukaryota</taxon>
        <taxon>Sar</taxon>
        <taxon>Alveolata</taxon>
        <taxon>Apicomplexa</taxon>
        <taxon>Aconoidasida</taxon>
        <taxon>Haemosporida</taxon>
        <taxon>Plasmodiidae</taxon>
        <taxon>Plasmodium</taxon>
        <taxon>Plasmodium (Haemamoeba)</taxon>
    </lineage>
</organism>
<dbReference type="KEGG" id="prel:PRELSG_0013100"/>
<keyword evidence="1" id="KW-0812">Transmembrane</keyword>
<dbReference type="RefSeq" id="XP_028531170.1">
    <property type="nucleotide sequence ID" value="XM_028675756.1"/>
</dbReference>
<reference evidence="2 3" key="1">
    <citation type="submission" date="2015-04" db="EMBL/GenBank/DDBJ databases">
        <authorList>
            <consortium name="Pathogen Informatics"/>
        </authorList>
    </citation>
    <scope>NUCLEOTIDE SEQUENCE [LARGE SCALE GENOMIC DNA]</scope>
    <source>
        <strain evidence="2 3">SGS1</strain>
    </source>
</reference>
<proteinExistence type="predicted"/>
<gene>
    <name evidence="2" type="ORF">PRELSG_0013100</name>
</gene>
<evidence type="ECO:0000313" key="2">
    <source>
        <dbReference type="EMBL" id="CRG84733.1"/>
    </source>
</evidence>
<dbReference type="GeneID" id="39734050"/>
<dbReference type="OMA" id="MSASKIY"/>
<dbReference type="AlphaFoldDB" id="A0A1J1GK80"/>
<feature type="transmembrane region" description="Helical" evidence="1">
    <location>
        <begin position="191"/>
        <end position="209"/>
    </location>
</feature>
<dbReference type="Proteomes" id="UP000220158">
    <property type="component" value="Unassembled WGS sequence"/>
</dbReference>
<accession>A0A1J1GK80</accession>
<dbReference type="EMBL" id="CVMU01000268">
    <property type="protein sequence ID" value="CRG84733.1"/>
    <property type="molecule type" value="Genomic_DNA"/>
</dbReference>
<keyword evidence="1" id="KW-0472">Membrane</keyword>
<keyword evidence="1" id="KW-1133">Transmembrane helix</keyword>
<evidence type="ECO:0000313" key="3">
    <source>
        <dbReference type="Proteomes" id="UP000220158"/>
    </source>
</evidence>
<feature type="transmembrane region" description="Helical" evidence="1">
    <location>
        <begin position="160"/>
        <end position="179"/>
    </location>
</feature>
<name>A0A1J1GK80_PLARL</name>
<sequence length="220" mass="26103">MRRRSNFIWNICVNSGYYSYIGEDCIVKDMSASKIYNKKEKKYTLNFFIFTFLIWILQCSNNWNSCRSWNHESDLKNVLNLGDKRSLAENKGIIKQRSEGLKLYEEQDIIEVNLDLENKQIGIGENIDAKQENEQEEKGENKKLKLKESILEKCKNNFKLVLLSILFILSFISLIFILIDYFDLDLQRFLWVIRSSKISILILSFLTLYEQIKKKRNNKS</sequence>